<dbReference type="AlphaFoldDB" id="A0A6D2HME9"/>
<evidence type="ECO:0000313" key="1">
    <source>
        <dbReference type="EMBL" id="CAA7016956.1"/>
    </source>
</evidence>
<protein>
    <submittedName>
        <fullName evidence="1">Uncharacterized protein</fullName>
    </submittedName>
</protein>
<gene>
    <name evidence="1" type="ORF">MERR_LOCUS4191</name>
</gene>
<reference evidence="1" key="1">
    <citation type="submission" date="2020-01" db="EMBL/GenBank/DDBJ databases">
        <authorList>
            <person name="Mishra B."/>
        </authorList>
    </citation>
    <scope>NUCLEOTIDE SEQUENCE [LARGE SCALE GENOMIC DNA]</scope>
</reference>
<dbReference type="Proteomes" id="UP000467841">
    <property type="component" value="Unassembled WGS sequence"/>
</dbReference>
<dbReference type="EMBL" id="CACVBM020000268">
    <property type="protein sequence ID" value="CAA7016956.1"/>
    <property type="molecule type" value="Genomic_DNA"/>
</dbReference>
<organism evidence="1 2">
    <name type="scientific">Microthlaspi erraticum</name>
    <dbReference type="NCBI Taxonomy" id="1685480"/>
    <lineage>
        <taxon>Eukaryota</taxon>
        <taxon>Viridiplantae</taxon>
        <taxon>Streptophyta</taxon>
        <taxon>Embryophyta</taxon>
        <taxon>Tracheophyta</taxon>
        <taxon>Spermatophyta</taxon>
        <taxon>Magnoliopsida</taxon>
        <taxon>eudicotyledons</taxon>
        <taxon>Gunneridae</taxon>
        <taxon>Pentapetalae</taxon>
        <taxon>rosids</taxon>
        <taxon>malvids</taxon>
        <taxon>Brassicales</taxon>
        <taxon>Brassicaceae</taxon>
        <taxon>Coluteocarpeae</taxon>
        <taxon>Microthlaspi</taxon>
    </lineage>
</organism>
<evidence type="ECO:0000313" key="2">
    <source>
        <dbReference type="Proteomes" id="UP000467841"/>
    </source>
</evidence>
<accession>A0A6D2HME9</accession>
<proteinExistence type="predicted"/>
<keyword evidence="2" id="KW-1185">Reference proteome</keyword>
<name>A0A6D2HME9_9BRAS</name>
<comment type="caution">
    <text evidence="1">The sequence shown here is derived from an EMBL/GenBank/DDBJ whole genome shotgun (WGS) entry which is preliminary data.</text>
</comment>
<sequence length="94" mass="10147">MEISYLDKQERYEIGKECPDIAPQRTGRQGHGLERAIGHQEHSTRPSPCSSIELAVLLLILEVGVAALALVEPGSLEPAVWILCSGDSPGKVLD</sequence>